<organism evidence="3 4">
    <name type="scientific">Corallococcus carmarthensis</name>
    <dbReference type="NCBI Taxonomy" id="2316728"/>
    <lineage>
        <taxon>Bacteria</taxon>
        <taxon>Pseudomonadati</taxon>
        <taxon>Myxococcota</taxon>
        <taxon>Myxococcia</taxon>
        <taxon>Myxococcales</taxon>
        <taxon>Cystobacterineae</taxon>
        <taxon>Myxococcaceae</taxon>
        <taxon>Corallococcus</taxon>
    </lineage>
</organism>
<dbReference type="Proteomes" id="UP000268313">
    <property type="component" value="Unassembled WGS sequence"/>
</dbReference>
<dbReference type="EMBL" id="RAWE01000080">
    <property type="protein sequence ID" value="RKH01053.1"/>
    <property type="molecule type" value="Genomic_DNA"/>
</dbReference>
<dbReference type="InterPro" id="IPR011089">
    <property type="entry name" value="GmrSD_C"/>
</dbReference>
<evidence type="ECO:0000313" key="3">
    <source>
        <dbReference type="EMBL" id="RKH01053.1"/>
    </source>
</evidence>
<dbReference type="InterPro" id="IPR004919">
    <property type="entry name" value="GmrSD_N"/>
</dbReference>
<protein>
    <submittedName>
        <fullName evidence="3">DUF262 domain-containing protein</fullName>
    </submittedName>
</protein>
<feature type="domain" description="GmrSD restriction endonucleases C-terminal" evidence="2">
    <location>
        <begin position="436"/>
        <end position="549"/>
    </location>
</feature>
<dbReference type="PANTHER" id="PTHR37292:SF2">
    <property type="entry name" value="DUF262 DOMAIN-CONTAINING PROTEIN"/>
    <property type="match status" value="1"/>
</dbReference>
<keyword evidence="4" id="KW-1185">Reference proteome</keyword>
<dbReference type="PANTHER" id="PTHR37292">
    <property type="entry name" value="VNG6097C"/>
    <property type="match status" value="1"/>
</dbReference>
<dbReference type="OrthoDB" id="9798761at2"/>
<gene>
    <name evidence="3" type="ORF">D7X32_21710</name>
</gene>
<dbReference type="RefSeq" id="WP_120604476.1">
    <property type="nucleotide sequence ID" value="NZ_RAWE01000080.1"/>
</dbReference>
<dbReference type="Pfam" id="PF03235">
    <property type="entry name" value="GmrSD_N"/>
    <property type="match status" value="1"/>
</dbReference>
<dbReference type="AlphaFoldDB" id="A0A3A8JYP9"/>
<name>A0A3A8JYP9_9BACT</name>
<accession>A0A3A8JYP9</accession>
<reference evidence="4" key="1">
    <citation type="submission" date="2018-09" db="EMBL/GenBank/DDBJ databases">
        <authorList>
            <person name="Livingstone P.G."/>
            <person name="Whitworth D.E."/>
        </authorList>
    </citation>
    <scope>NUCLEOTIDE SEQUENCE [LARGE SCALE GENOMIC DNA]</scope>
    <source>
        <strain evidence="4">CA043D</strain>
    </source>
</reference>
<evidence type="ECO:0000313" key="4">
    <source>
        <dbReference type="Proteomes" id="UP000268313"/>
    </source>
</evidence>
<feature type="domain" description="GmrSD restriction endonucleases N-terminal" evidence="1">
    <location>
        <begin position="15"/>
        <end position="247"/>
    </location>
</feature>
<comment type="caution">
    <text evidence="3">The sequence shown here is derived from an EMBL/GenBank/DDBJ whole genome shotgun (WGS) entry which is preliminary data.</text>
</comment>
<evidence type="ECO:0000259" key="1">
    <source>
        <dbReference type="Pfam" id="PF03235"/>
    </source>
</evidence>
<sequence length="567" mass="65287">MKMPKHSLRKIVAFLNNPDEDGGFWLPNIQRPFVWNEEQICRLFDSILREYPISTLLIWKTRAKIRRRRFIDTYQEAFSHELSRFYVPEDDKKKCLVLDGQQRLQSLFIGLSGSYEGRELYLDILSGQLSAPDDVKYRFKFIHARDAVFPWVKFKDLVHSTKTSLGIAQQLIKQADRALTEEEAERIASHVALVFKTFHSDDGIAYQELDSTENADLYTEEDVVEIFIRANSGGTKLGKSDLLFSLLSSSWDEADARMEDTLEQLNRYGFKFTRDFVLKTCLTLLGHGARYEVDKFRKPGVRESIEQHWSEITAAMLDVLDFVRGKTFIRCDKAIPSYLALIPLIYARYHHKSAFRGARNVDAFLLRSLLGGAFNGTPDQLIDALVSVIDKTRDFDSDALFGVMREKGRSPEIAPERLWMMGYGSDSIHLLFNLWYRNFNYTPGFENNLPQVDHIFPQSLLRKVKSQNPRTGRHDLLKYREADRNQLANCMLLTAEENGAGGKSDTTPEDWFKDKPSAYLALHLIPEDPELWKLENFERFLEARKALLLDKLSPMVGITSVRAEVAA</sequence>
<evidence type="ECO:0000259" key="2">
    <source>
        <dbReference type="Pfam" id="PF07510"/>
    </source>
</evidence>
<proteinExistence type="predicted"/>
<dbReference type="Pfam" id="PF07510">
    <property type="entry name" value="GmrSD_C"/>
    <property type="match status" value="1"/>
</dbReference>